<dbReference type="FunFam" id="3.30.2160.10:FF:000001">
    <property type="entry name" value="E3 ubiquitin-protein ligase NEDD4-like"/>
    <property type="match status" value="1"/>
</dbReference>
<keyword evidence="4" id="KW-0808">Transferase</keyword>
<feature type="active site" description="Glycyl thioester intermediate" evidence="6">
    <location>
        <position position="2301"/>
    </location>
</feature>
<evidence type="ECO:0000256" key="1">
    <source>
        <dbReference type="ARBA" id="ARBA00000885"/>
    </source>
</evidence>
<keyword evidence="5 6" id="KW-0833">Ubl conjugation pathway</keyword>
<feature type="compositionally biased region" description="Basic and acidic residues" evidence="7">
    <location>
        <begin position="1034"/>
        <end position="1051"/>
    </location>
</feature>
<keyword evidence="10" id="KW-1185">Reference proteome</keyword>
<dbReference type="FunFam" id="3.90.1750.10:FF:000079">
    <property type="entry name" value="E3 ubiquitin-protein ligase"/>
    <property type="match status" value="1"/>
</dbReference>
<comment type="pathway">
    <text evidence="2">Protein modification; protein ubiquitination.</text>
</comment>
<dbReference type="CDD" id="cd00078">
    <property type="entry name" value="HECTc"/>
    <property type="match status" value="1"/>
</dbReference>
<dbReference type="Gene3D" id="3.30.2410.10">
    <property type="entry name" value="Hect, E3 ligase catalytic domain"/>
    <property type="match status" value="1"/>
</dbReference>
<evidence type="ECO:0000256" key="5">
    <source>
        <dbReference type="ARBA" id="ARBA00022786"/>
    </source>
</evidence>
<dbReference type="Pfam" id="PF14377">
    <property type="entry name" value="UBM"/>
    <property type="match status" value="3"/>
</dbReference>
<dbReference type="InterPro" id="IPR035983">
    <property type="entry name" value="Hect_E3_ubiquitin_ligase"/>
</dbReference>
<feature type="region of interest" description="Disordered" evidence="7">
    <location>
        <begin position="1032"/>
        <end position="1067"/>
    </location>
</feature>
<feature type="region of interest" description="Disordered" evidence="7">
    <location>
        <begin position="589"/>
        <end position="796"/>
    </location>
</feature>
<dbReference type="Gene3D" id="3.30.2160.10">
    <property type="entry name" value="Hect, E3 ligase catalytic domain"/>
    <property type="match status" value="1"/>
</dbReference>
<accession>A0ABD2QLK2</accession>
<dbReference type="GO" id="GO:0005737">
    <property type="term" value="C:cytoplasm"/>
    <property type="evidence" value="ECO:0007669"/>
    <property type="project" value="UniProtKB-ARBA"/>
</dbReference>
<evidence type="ECO:0000256" key="2">
    <source>
        <dbReference type="ARBA" id="ARBA00004906"/>
    </source>
</evidence>
<dbReference type="InterPro" id="IPR000569">
    <property type="entry name" value="HECT_dom"/>
</dbReference>
<dbReference type="SUPFAM" id="SSF48371">
    <property type="entry name" value="ARM repeat"/>
    <property type="match status" value="1"/>
</dbReference>
<comment type="caution">
    <text evidence="9">The sequence shown here is derived from an EMBL/GenBank/DDBJ whole genome shotgun (WGS) entry which is preliminary data.</text>
</comment>
<dbReference type="SMART" id="SM00119">
    <property type="entry name" value="HECTc"/>
    <property type="match status" value="1"/>
</dbReference>
<dbReference type="EMBL" id="JBJKFK010000053">
    <property type="protein sequence ID" value="KAL3320414.1"/>
    <property type="molecule type" value="Genomic_DNA"/>
</dbReference>
<evidence type="ECO:0000256" key="3">
    <source>
        <dbReference type="ARBA" id="ARBA00012485"/>
    </source>
</evidence>
<reference evidence="9 10" key="1">
    <citation type="submission" date="2024-11" db="EMBL/GenBank/DDBJ databases">
        <title>Adaptive evolution of stress response genes in parasites aligns with host niche diversity.</title>
        <authorList>
            <person name="Hahn C."/>
            <person name="Resl P."/>
        </authorList>
    </citation>
    <scope>NUCLEOTIDE SEQUENCE [LARGE SCALE GENOMIC DNA]</scope>
    <source>
        <strain evidence="9">EGGRZ-B1_66</strain>
        <tissue evidence="9">Body</tissue>
    </source>
</reference>
<dbReference type="Proteomes" id="UP001626550">
    <property type="component" value="Unassembled WGS sequence"/>
</dbReference>
<organism evidence="9 10">
    <name type="scientific">Cichlidogyrus casuarinus</name>
    <dbReference type="NCBI Taxonomy" id="1844966"/>
    <lineage>
        <taxon>Eukaryota</taxon>
        <taxon>Metazoa</taxon>
        <taxon>Spiralia</taxon>
        <taxon>Lophotrochozoa</taxon>
        <taxon>Platyhelminthes</taxon>
        <taxon>Monogenea</taxon>
        <taxon>Monopisthocotylea</taxon>
        <taxon>Dactylogyridea</taxon>
        <taxon>Ancyrocephalidae</taxon>
        <taxon>Cichlidogyrus</taxon>
    </lineage>
</organism>
<evidence type="ECO:0000313" key="9">
    <source>
        <dbReference type="EMBL" id="KAL3320414.1"/>
    </source>
</evidence>
<dbReference type="InterPro" id="IPR016024">
    <property type="entry name" value="ARM-type_fold"/>
</dbReference>
<dbReference type="GO" id="GO:0061630">
    <property type="term" value="F:ubiquitin protein ligase activity"/>
    <property type="evidence" value="ECO:0007669"/>
    <property type="project" value="UniProtKB-EC"/>
</dbReference>
<feature type="compositionally biased region" description="Polar residues" evidence="7">
    <location>
        <begin position="778"/>
        <end position="788"/>
    </location>
</feature>
<evidence type="ECO:0000256" key="7">
    <source>
        <dbReference type="SAM" id="MobiDB-lite"/>
    </source>
</evidence>
<dbReference type="SUPFAM" id="SSF56204">
    <property type="entry name" value="Hect, E3 ligase catalytic domain"/>
    <property type="match status" value="1"/>
</dbReference>
<feature type="region of interest" description="Disordered" evidence="7">
    <location>
        <begin position="264"/>
        <end position="284"/>
    </location>
</feature>
<feature type="compositionally biased region" description="Basic and acidic residues" evidence="7">
    <location>
        <begin position="734"/>
        <end position="743"/>
    </location>
</feature>
<evidence type="ECO:0000313" key="10">
    <source>
        <dbReference type="Proteomes" id="UP001626550"/>
    </source>
</evidence>
<proteinExistence type="predicted"/>
<dbReference type="Gene3D" id="3.90.1750.10">
    <property type="entry name" value="Hect, E3 ligase catalytic domains"/>
    <property type="match status" value="1"/>
</dbReference>
<dbReference type="Pfam" id="PF00632">
    <property type="entry name" value="HECT"/>
    <property type="match status" value="1"/>
</dbReference>
<feature type="compositionally biased region" description="Pro residues" evidence="7">
    <location>
        <begin position="1053"/>
        <end position="1064"/>
    </location>
</feature>
<dbReference type="EC" id="2.3.2.26" evidence="3"/>
<evidence type="ECO:0000256" key="4">
    <source>
        <dbReference type="ARBA" id="ARBA00022679"/>
    </source>
</evidence>
<dbReference type="PROSITE" id="PS50237">
    <property type="entry name" value="HECT"/>
    <property type="match status" value="1"/>
</dbReference>
<dbReference type="PANTHER" id="PTHR11254:SF67">
    <property type="entry name" value="E3 UBIQUITIN-PROTEIN LIGASE HUWE1"/>
    <property type="match status" value="1"/>
</dbReference>
<evidence type="ECO:0000259" key="8">
    <source>
        <dbReference type="PROSITE" id="PS50237"/>
    </source>
</evidence>
<comment type="catalytic activity">
    <reaction evidence="1">
        <text>S-ubiquitinyl-[E2 ubiquitin-conjugating enzyme]-L-cysteine + [acceptor protein]-L-lysine = [E2 ubiquitin-conjugating enzyme]-L-cysteine + N(6)-ubiquitinyl-[acceptor protein]-L-lysine.</text>
        <dbReference type="EC" id="2.3.2.26"/>
    </reaction>
</comment>
<dbReference type="InterPro" id="IPR050409">
    <property type="entry name" value="E3_ubiq-protein_ligase"/>
</dbReference>
<evidence type="ECO:0000256" key="6">
    <source>
        <dbReference type="PROSITE-ProRule" id="PRU00104"/>
    </source>
</evidence>
<feature type="domain" description="HECT" evidence="8">
    <location>
        <begin position="1997"/>
        <end position="2334"/>
    </location>
</feature>
<feature type="compositionally biased region" description="Acidic residues" evidence="7">
    <location>
        <begin position="608"/>
        <end position="651"/>
    </location>
</feature>
<dbReference type="InterPro" id="IPR025527">
    <property type="entry name" value="HUWE1/Rev1_UBM"/>
</dbReference>
<feature type="compositionally biased region" description="Acidic residues" evidence="7">
    <location>
        <begin position="744"/>
        <end position="775"/>
    </location>
</feature>
<dbReference type="PANTHER" id="PTHR11254">
    <property type="entry name" value="HECT DOMAIN UBIQUITIN-PROTEIN LIGASE"/>
    <property type="match status" value="1"/>
</dbReference>
<protein>
    <recommendedName>
        <fullName evidence="3">HECT-type E3 ubiquitin transferase</fullName>
        <ecNumber evidence="3">2.3.2.26</ecNumber>
    </recommendedName>
</protein>
<name>A0ABD2QLK2_9PLAT</name>
<sequence>MSCRLNQAIVVNPKRCLLPFPAAAAEQEHSAYEKQILELDTPEEMTPAMRKSLIKIFCKLLATCNSRKWGLASEPAEAVLRLLLRLIYTDYEIAKFVATDTELVNHLLSLSYVDSFAPKFHVLSNAIIWTLFEDRDATAHVVRTIVTQYQKEAKTMVQKPRDSDSASPLLSHPMATSDLWRVLLMASPLMLRDPEAVTRVIKQECRLLISEEAIFTGTLRGQVPFLASKTQADESAPTMKKLSKIQRKIIDDLLMHVRHLTETQNTKEAVRSPTRKPLIAPSSSMDQLVDSGFSGSAMNLSDQTPESNSSSQSVVATMTQSGTSGEAAPVWTRLSHDECIKILTQLAVWFPAAAEHMARYKFSASGPTFLHFMFENLLSQTETTEQASLLLEALFGVLPCWFQTNLLEAYVNALDRLIGVPSDESPNRRIKSLMVLIIHLVFSAPDTGSFVKKISQQKLTSKLAKLICMVDINDSCAFSTFLNIVSCLDAIVLSEENGRGRLIRDQVARAASTSSSSGIRPDLIRSVFSSYRRSIRRMQAASHNMIRDAVNGVQPTDLVYMFTNMPREEMGGRGTALLDFALPVTYSTEDLQQQERDSPLQQGHEPEEHEEDEEEDEEEEEDDEDEEEAADEDEEGYENDETMEEEEEEAVEREPDATAAGGNLFTHSSASSRDVGAPVSELNEEGDEGSAGQSQASSQDRDEDQNLAPPHEEEEMDEYPVTTVHVFTDGGPTEPHRTITHMDLDEDEEDMDEEEEERDSDDDEEEEAEEMEEENPQEHLNTTISFSDDGSDPDVAATADMDEEQLLRRSVGEDLHYSTWVQEVAQSLFSRNNQDVSFEPQILRVSSNSSRNQSVLHFGSLQPRGTRGPELFLLNSGTETSRSNARPGASVDPYAAPETLQQQSHQLLLPLHPVLTRLKSNGKKQAPTTTANVDCELLPLTGDSWTSFESDESFWRWLESLPCSTMAKLMPAPVSRVIELMNAGIYGMLCDTTKVLCGAELMDLVLTSWHDCFSALDAERAPQFADVVAQYQRQLKDHEKEREEKEKKEEAPPSEPPPPPPPAQPTIEAPATALTVPISDEDTIAAMREDGLDESFLQALPPDMLREVLSDFRRQRQIQALPTNVDAEFINGLPPTIQEEVLSQVAAPAATSSDNNAQFLASLPRTLRREILADMEESQINLLPADLRAEALALRTTATSSQQPRLMPRGMESLASLDRMFNGPPRFTQEHSRALETLLEREPQLSALMAPTTPENRTESRLVNQIFGRLSQTPADENQSLMPPPKTKKAVNSWEGLDGEGMASILSLVIAGAICKTSTCSLGAPNSPSASNIANPYQHMHKLLTGNLERLLVGLCRHGLPRKWIMESLLSVLAAVTGGKRSSDEAEEVIDREQLTRNSLFRLGFEAALGCRVHLFGLDSQSRLVIHPRAADVVCGTLLDTLREIVQMPIPTSSCLLFNTPSSASVATASTPALIDTEYWSLARNLAINGPSSRCSGTFAEMLESGKKAKWQCSLPTKYFHHITSLLLQPLIRENQSHLEKLLLIVSKLLGYALANAISTDDSNKYLLDYLPQDTVDFLCGLVSDAKHSDKVRTLALHILTDLAKTNHEVRSLVLQVVKKRTVQLSQTILEQIQAVDTILHQLTEMTPTDVSPAYISPPLQDVYNSLYDLVQNEEMHQQNANRATSSSSLSSLTTKKVMASLTPEFLTALRPLHEKNSDQYRFCLLVGLALTLEMREDAFAKCTEPKVPWDASITLKAERGPFDHASEMINLWTSFSRLLQTFEESPNKNAVSVLDPLFQAFCLAHLHQAREGFKMQMKSGAIGSTSSSASRRSLLRGGFDTVNNTPNIFYQYTSSASNGPNYRAQNRLNLASLLGMVPALDNYSAVTSLTPTAETMELVHMDMSEAQSPKTSVCGASPCPSDQFNLFSFAELHRTSFNRILRGNLDPMNESPYLVYLQHPRVLDFDIKRRFFRQRLQSIAFRNPAPSRYGDHTISSANDWKQKFIIRFINEDGQDAGGLLREWYLLMSREIFNPNYCLFRISPADRVTYSINPASYINSNHLSYFQFVGRFIAKAIYDNKLLECYFTRSFYKHILGVPVKASDLESEDHDFYKGLAFLLKHNVSELDYDLTFSTEINEFGKLETRDLIENGRNVAVTEENKREYVRLVCQERMTGAIRQQLNAFLEGFYEIIPRKLIGIFNEKELELLISGLPNIDIDDLKANTTYNKYQPTSLQVEWFWRALNSFEQEDRARFLQFITGTSKVPLGGFANLEGMHGPTKFQISRASVSTTNHLPCAHTCFNTLELPAYETYEKLKERLLIAIRECPEGYGLA</sequence>
<gene>
    <name evidence="9" type="ORF">Ciccas_000895</name>
</gene>
<dbReference type="FunFam" id="3.30.2410.10:FF:000004">
    <property type="entry name" value="E3 ubiquitin-protein ligase HUWE1, variant"/>
    <property type="match status" value="1"/>
</dbReference>